<name>A0AAE0TIU3_9BIVA</name>
<protein>
    <submittedName>
        <fullName evidence="1">Uncharacterized protein</fullName>
    </submittedName>
</protein>
<reference evidence="1" key="1">
    <citation type="journal article" date="2021" name="Genome Biol. Evol.">
        <title>A High-Quality Reference Genome for a Parasitic Bivalve with Doubly Uniparental Inheritance (Bivalvia: Unionida).</title>
        <authorList>
            <person name="Smith C.H."/>
        </authorList>
    </citation>
    <scope>NUCLEOTIDE SEQUENCE</scope>
    <source>
        <strain evidence="1">CHS0354</strain>
    </source>
</reference>
<comment type="caution">
    <text evidence="1">The sequence shown here is derived from an EMBL/GenBank/DDBJ whole genome shotgun (WGS) entry which is preliminary data.</text>
</comment>
<proteinExistence type="predicted"/>
<reference evidence="1" key="2">
    <citation type="journal article" date="2021" name="Genome Biol. Evol.">
        <title>Developing a high-quality reference genome for a parasitic bivalve with doubly uniparental inheritance (Bivalvia: Unionida).</title>
        <authorList>
            <person name="Smith C.H."/>
        </authorList>
    </citation>
    <scope>NUCLEOTIDE SEQUENCE</scope>
    <source>
        <strain evidence="1">CHS0354</strain>
        <tissue evidence="1">Mantle</tissue>
    </source>
</reference>
<gene>
    <name evidence="1" type="ORF">CHS0354_003870</name>
</gene>
<evidence type="ECO:0000313" key="1">
    <source>
        <dbReference type="EMBL" id="KAK3611242.1"/>
    </source>
</evidence>
<feature type="non-terminal residue" evidence="1">
    <location>
        <position position="1"/>
    </location>
</feature>
<evidence type="ECO:0000313" key="2">
    <source>
        <dbReference type="Proteomes" id="UP001195483"/>
    </source>
</evidence>
<dbReference type="Proteomes" id="UP001195483">
    <property type="component" value="Unassembled WGS sequence"/>
</dbReference>
<sequence>IESPSLEKPTTYPATNTYKTTTRLSRSCTSFTTRPQPLRQGNVTLLHIGDFQWINIKQF</sequence>
<feature type="non-terminal residue" evidence="1">
    <location>
        <position position="59"/>
    </location>
</feature>
<dbReference type="EMBL" id="JAEAOA010000300">
    <property type="protein sequence ID" value="KAK3611242.1"/>
    <property type="molecule type" value="Genomic_DNA"/>
</dbReference>
<keyword evidence="2" id="KW-1185">Reference proteome</keyword>
<reference evidence="1" key="3">
    <citation type="submission" date="2023-05" db="EMBL/GenBank/DDBJ databases">
        <authorList>
            <person name="Smith C.H."/>
        </authorList>
    </citation>
    <scope>NUCLEOTIDE SEQUENCE</scope>
    <source>
        <strain evidence="1">CHS0354</strain>
        <tissue evidence="1">Mantle</tissue>
    </source>
</reference>
<accession>A0AAE0TIU3</accession>
<organism evidence="1 2">
    <name type="scientific">Potamilus streckersoni</name>
    <dbReference type="NCBI Taxonomy" id="2493646"/>
    <lineage>
        <taxon>Eukaryota</taxon>
        <taxon>Metazoa</taxon>
        <taxon>Spiralia</taxon>
        <taxon>Lophotrochozoa</taxon>
        <taxon>Mollusca</taxon>
        <taxon>Bivalvia</taxon>
        <taxon>Autobranchia</taxon>
        <taxon>Heteroconchia</taxon>
        <taxon>Palaeoheterodonta</taxon>
        <taxon>Unionida</taxon>
        <taxon>Unionoidea</taxon>
        <taxon>Unionidae</taxon>
        <taxon>Ambleminae</taxon>
        <taxon>Lampsilini</taxon>
        <taxon>Potamilus</taxon>
    </lineage>
</organism>
<dbReference type="AlphaFoldDB" id="A0AAE0TIU3"/>